<dbReference type="PANTHER" id="PTHR43434:SF24">
    <property type="entry name" value="HYDROLASE-RELATED"/>
    <property type="match status" value="1"/>
</dbReference>
<dbReference type="AlphaFoldDB" id="A0A974PWM6"/>
<dbReference type="Pfam" id="PF13419">
    <property type="entry name" value="HAD_2"/>
    <property type="match status" value="1"/>
</dbReference>
<dbReference type="Gene3D" id="1.10.150.240">
    <property type="entry name" value="Putative phosphatase, domain 2"/>
    <property type="match status" value="1"/>
</dbReference>
<keyword evidence="1" id="KW-0378">Hydrolase</keyword>
<dbReference type="KEGG" id="ares:IWH25_13735"/>
<gene>
    <name evidence="1" type="ORF">IWH25_13735</name>
</gene>
<dbReference type="SUPFAM" id="SSF56784">
    <property type="entry name" value="HAD-like"/>
    <property type="match status" value="1"/>
</dbReference>
<dbReference type="InterPro" id="IPR023198">
    <property type="entry name" value="PGP-like_dom2"/>
</dbReference>
<reference evidence="1" key="1">
    <citation type="submission" date="2020-11" db="EMBL/GenBank/DDBJ databases">
        <title>Azospira restricta DSM 18626 genome sequence.</title>
        <authorList>
            <person name="Moe W.M."/>
        </authorList>
    </citation>
    <scope>NUCLEOTIDE SEQUENCE</scope>
    <source>
        <strain evidence="1">DSM 18626</strain>
    </source>
</reference>
<dbReference type="InterPro" id="IPR050155">
    <property type="entry name" value="HAD-like_hydrolase_sf"/>
</dbReference>
<evidence type="ECO:0000313" key="1">
    <source>
        <dbReference type="EMBL" id="QRJ62819.1"/>
    </source>
</evidence>
<organism evidence="1 2">
    <name type="scientific">Azospira restricta</name>
    <dbReference type="NCBI Taxonomy" id="404405"/>
    <lineage>
        <taxon>Bacteria</taxon>
        <taxon>Pseudomonadati</taxon>
        <taxon>Pseudomonadota</taxon>
        <taxon>Betaproteobacteria</taxon>
        <taxon>Rhodocyclales</taxon>
        <taxon>Rhodocyclaceae</taxon>
        <taxon>Azospira</taxon>
    </lineage>
</organism>
<dbReference type="InterPro" id="IPR036412">
    <property type="entry name" value="HAD-like_sf"/>
</dbReference>
<dbReference type="EMBL" id="CP064781">
    <property type="protein sequence ID" value="QRJ62819.1"/>
    <property type="molecule type" value="Genomic_DNA"/>
</dbReference>
<accession>A0A974PWM6</accession>
<evidence type="ECO:0000313" key="2">
    <source>
        <dbReference type="Proteomes" id="UP000663444"/>
    </source>
</evidence>
<sequence>MAKRFELLVFDWDGTLMDSAAAIVAAIQAAAGDLGIEPPSDERARHVIGLGLGDALRHAVPDLPEARYPQMVERYRYHYLSRDHELTLFAGAGELIAELAEDGFMLAVATGKSRVGLDRALQVSGLGPFFHDSRCADECHSKPHPQMLEELMTAFAVAPERTLMIGDTTHDLQMARNAGVAALAVAYGAHPPEALDALEPLARLHAIEELRRWLKANA</sequence>
<dbReference type="Proteomes" id="UP000663444">
    <property type="component" value="Chromosome"/>
</dbReference>
<dbReference type="SFLD" id="SFLDG01129">
    <property type="entry name" value="C1.5:_HAD__Beta-PGM__Phosphata"/>
    <property type="match status" value="1"/>
</dbReference>
<dbReference type="InterPro" id="IPR041492">
    <property type="entry name" value="HAD_2"/>
</dbReference>
<dbReference type="PANTHER" id="PTHR43434">
    <property type="entry name" value="PHOSPHOGLYCOLATE PHOSPHATASE"/>
    <property type="match status" value="1"/>
</dbReference>
<dbReference type="GO" id="GO:0005829">
    <property type="term" value="C:cytosol"/>
    <property type="evidence" value="ECO:0007669"/>
    <property type="project" value="TreeGrafter"/>
</dbReference>
<proteinExistence type="predicted"/>
<dbReference type="RefSeq" id="WP_203386350.1">
    <property type="nucleotide sequence ID" value="NZ_CP064781.1"/>
</dbReference>
<dbReference type="InterPro" id="IPR006439">
    <property type="entry name" value="HAD-SF_hydro_IA"/>
</dbReference>
<dbReference type="Gene3D" id="3.40.50.1000">
    <property type="entry name" value="HAD superfamily/HAD-like"/>
    <property type="match status" value="1"/>
</dbReference>
<dbReference type="InterPro" id="IPR023214">
    <property type="entry name" value="HAD_sf"/>
</dbReference>
<dbReference type="SFLD" id="SFLDG01135">
    <property type="entry name" value="C1.5.6:_HAD__Beta-PGM__Phospha"/>
    <property type="match status" value="1"/>
</dbReference>
<dbReference type="GO" id="GO:0008967">
    <property type="term" value="F:phosphoglycolate phosphatase activity"/>
    <property type="evidence" value="ECO:0007669"/>
    <property type="project" value="TreeGrafter"/>
</dbReference>
<protein>
    <submittedName>
        <fullName evidence="1">HAD-IA family hydrolase</fullName>
    </submittedName>
</protein>
<dbReference type="SFLD" id="SFLDS00003">
    <property type="entry name" value="Haloacid_Dehalogenase"/>
    <property type="match status" value="1"/>
</dbReference>
<name>A0A974PWM6_9RHOO</name>
<dbReference type="GO" id="GO:0006281">
    <property type="term" value="P:DNA repair"/>
    <property type="evidence" value="ECO:0007669"/>
    <property type="project" value="TreeGrafter"/>
</dbReference>
<keyword evidence="2" id="KW-1185">Reference proteome</keyword>
<dbReference type="NCBIfam" id="TIGR01549">
    <property type="entry name" value="HAD-SF-IA-v1"/>
    <property type="match status" value="1"/>
</dbReference>